<dbReference type="EC" id="2.7.13.3" evidence="3"/>
<dbReference type="PROSITE" id="PS50109">
    <property type="entry name" value="HIS_KIN"/>
    <property type="match status" value="1"/>
</dbReference>
<dbReference type="FunFam" id="3.30.565.10:FF:000006">
    <property type="entry name" value="Sensor histidine kinase WalK"/>
    <property type="match status" value="1"/>
</dbReference>
<keyword evidence="4" id="KW-1003">Cell membrane</keyword>
<keyword evidence="9" id="KW-0067">ATP-binding</keyword>
<evidence type="ECO:0000313" key="13">
    <source>
        <dbReference type="EMBL" id="TJZ92938.1"/>
    </source>
</evidence>
<dbReference type="Proteomes" id="UP000309747">
    <property type="component" value="Unassembled WGS sequence"/>
</dbReference>
<dbReference type="AlphaFoldDB" id="A0A4V5MVS1"/>
<protein>
    <recommendedName>
        <fullName evidence="3">histidine kinase</fullName>
        <ecNumber evidence="3">2.7.13.3</ecNumber>
    </recommendedName>
</protein>
<evidence type="ECO:0000256" key="3">
    <source>
        <dbReference type="ARBA" id="ARBA00012438"/>
    </source>
</evidence>
<evidence type="ECO:0000256" key="10">
    <source>
        <dbReference type="ARBA" id="ARBA00023012"/>
    </source>
</evidence>
<proteinExistence type="predicted"/>
<keyword evidence="14" id="KW-1185">Reference proteome</keyword>
<dbReference type="GO" id="GO:0000155">
    <property type="term" value="F:phosphorelay sensor kinase activity"/>
    <property type="evidence" value="ECO:0007669"/>
    <property type="project" value="InterPro"/>
</dbReference>
<evidence type="ECO:0000313" key="14">
    <source>
        <dbReference type="Proteomes" id="UP000309747"/>
    </source>
</evidence>
<keyword evidence="7" id="KW-0547">Nucleotide-binding</keyword>
<dbReference type="EMBL" id="SUNI01000003">
    <property type="protein sequence ID" value="TJZ92938.1"/>
    <property type="molecule type" value="Genomic_DNA"/>
</dbReference>
<accession>A0A4V5MVS1</accession>
<dbReference type="Gene3D" id="3.30.565.10">
    <property type="entry name" value="Histidine kinase-like ATPase, C-terminal domain"/>
    <property type="match status" value="1"/>
</dbReference>
<dbReference type="InterPro" id="IPR003594">
    <property type="entry name" value="HATPase_dom"/>
</dbReference>
<keyword evidence="5" id="KW-0597">Phosphoprotein</keyword>
<gene>
    <name evidence="13" type="ORF">FA743_05415</name>
</gene>
<comment type="subcellular location">
    <subcellularLocation>
        <location evidence="2">Cell membrane</location>
    </subcellularLocation>
</comment>
<evidence type="ECO:0000256" key="1">
    <source>
        <dbReference type="ARBA" id="ARBA00000085"/>
    </source>
</evidence>
<dbReference type="InterPro" id="IPR004358">
    <property type="entry name" value="Sig_transdc_His_kin-like_C"/>
</dbReference>
<dbReference type="PANTHER" id="PTHR45453:SF1">
    <property type="entry name" value="PHOSPHATE REGULON SENSOR PROTEIN PHOR"/>
    <property type="match status" value="1"/>
</dbReference>
<dbReference type="GO" id="GO:0005886">
    <property type="term" value="C:plasma membrane"/>
    <property type="evidence" value="ECO:0007669"/>
    <property type="project" value="UniProtKB-SubCell"/>
</dbReference>
<comment type="caution">
    <text evidence="13">The sequence shown here is derived from an EMBL/GenBank/DDBJ whole genome shotgun (WGS) entry which is preliminary data.</text>
</comment>
<evidence type="ECO:0000256" key="4">
    <source>
        <dbReference type="ARBA" id="ARBA00022475"/>
    </source>
</evidence>
<evidence type="ECO:0000256" key="5">
    <source>
        <dbReference type="ARBA" id="ARBA00022553"/>
    </source>
</evidence>
<dbReference type="FunFam" id="1.10.287.130:FF:000008">
    <property type="entry name" value="Two-component sensor histidine kinase"/>
    <property type="match status" value="1"/>
</dbReference>
<dbReference type="GO" id="GO:0005524">
    <property type="term" value="F:ATP binding"/>
    <property type="evidence" value="ECO:0007669"/>
    <property type="project" value="UniProtKB-KW"/>
</dbReference>
<dbReference type="Gene3D" id="1.10.287.130">
    <property type="match status" value="1"/>
</dbReference>
<keyword evidence="6" id="KW-0808">Transferase</keyword>
<dbReference type="OrthoDB" id="9813151at2"/>
<sequence>MAPPISLRRLAGFLDGVPVPMLAVDHTARVIAANALAGGLLGAALPGRPFVTVLRHPAILQALDWVLDPAVFPAPPPDPDLPTPPEGVAVLRAACAADGRDILAEVTIAPLPAPFGRGATIAVIDRSVAEEAEQMRRDFVANVSHELKTPLTAMTGFIETLRGPARNDARARDRFLDIMEREAGRMNRLITELLTLSRVQAEERRRPSGRVDLPGLLRGVLATLTPRAEAAGVTVTTEGLDQPVRLPGDGDQLTQVFQNLIENALKYGASGGSLRVTLSRIAHEPLLRGPAWVVVVEDRGEGIEEQHLPRLTERFYRVDTHRARSQGGTGLGLAIVKHIVNRHRGRLRIESRLGEGSRFTVILPEGLSRG</sequence>
<dbReference type="PRINTS" id="PR00344">
    <property type="entry name" value="BCTRLSENSOR"/>
</dbReference>
<dbReference type="InterPro" id="IPR036097">
    <property type="entry name" value="HisK_dim/P_sf"/>
</dbReference>
<dbReference type="RefSeq" id="WP_136884858.1">
    <property type="nucleotide sequence ID" value="NZ_SUNI01000003.1"/>
</dbReference>
<feature type="domain" description="Histidine kinase" evidence="12">
    <location>
        <begin position="142"/>
        <end position="367"/>
    </location>
</feature>
<keyword evidence="11" id="KW-0472">Membrane</keyword>
<dbReference type="InterPro" id="IPR035965">
    <property type="entry name" value="PAS-like_dom_sf"/>
</dbReference>
<evidence type="ECO:0000256" key="6">
    <source>
        <dbReference type="ARBA" id="ARBA00022679"/>
    </source>
</evidence>
<comment type="catalytic activity">
    <reaction evidence="1">
        <text>ATP + protein L-histidine = ADP + protein N-phospho-L-histidine.</text>
        <dbReference type="EC" id="2.7.13.3"/>
    </reaction>
</comment>
<evidence type="ECO:0000256" key="8">
    <source>
        <dbReference type="ARBA" id="ARBA00022777"/>
    </source>
</evidence>
<dbReference type="InterPro" id="IPR003661">
    <property type="entry name" value="HisK_dim/P_dom"/>
</dbReference>
<dbReference type="PANTHER" id="PTHR45453">
    <property type="entry name" value="PHOSPHATE REGULON SENSOR PROTEIN PHOR"/>
    <property type="match status" value="1"/>
</dbReference>
<dbReference type="Pfam" id="PF02518">
    <property type="entry name" value="HATPase_c"/>
    <property type="match status" value="1"/>
</dbReference>
<reference evidence="13 14" key="1">
    <citation type="submission" date="2019-04" db="EMBL/GenBank/DDBJ databases">
        <authorList>
            <person name="Li J."/>
        </authorList>
    </citation>
    <scope>NUCLEOTIDE SEQUENCE [LARGE SCALE GENOMIC DNA]</scope>
    <source>
        <strain evidence="13 14">KCTC 42687</strain>
    </source>
</reference>
<evidence type="ECO:0000256" key="7">
    <source>
        <dbReference type="ARBA" id="ARBA00022741"/>
    </source>
</evidence>
<evidence type="ECO:0000256" key="9">
    <source>
        <dbReference type="ARBA" id="ARBA00022840"/>
    </source>
</evidence>
<dbReference type="InterPro" id="IPR036890">
    <property type="entry name" value="HATPase_C_sf"/>
</dbReference>
<dbReference type="SUPFAM" id="SSF55874">
    <property type="entry name" value="ATPase domain of HSP90 chaperone/DNA topoisomerase II/histidine kinase"/>
    <property type="match status" value="1"/>
</dbReference>
<organism evidence="13 14">
    <name type="scientific">Paracoccus gahaiensis</name>
    <dbReference type="NCBI Taxonomy" id="1706839"/>
    <lineage>
        <taxon>Bacteria</taxon>
        <taxon>Pseudomonadati</taxon>
        <taxon>Pseudomonadota</taxon>
        <taxon>Alphaproteobacteria</taxon>
        <taxon>Rhodobacterales</taxon>
        <taxon>Paracoccaceae</taxon>
        <taxon>Paracoccus</taxon>
    </lineage>
</organism>
<name>A0A4V5MVS1_9RHOB</name>
<dbReference type="SUPFAM" id="SSF47384">
    <property type="entry name" value="Homodimeric domain of signal transducing histidine kinase"/>
    <property type="match status" value="1"/>
</dbReference>
<dbReference type="Pfam" id="PF00512">
    <property type="entry name" value="HisKA"/>
    <property type="match status" value="1"/>
</dbReference>
<keyword evidence="8 13" id="KW-0418">Kinase</keyword>
<evidence type="ECO:0000259" key="12">
    <source>
        <dbReference type="PROSITE" id="PS50109"/>
    </source>
</evidence>
<dbReference type="SUPFAM" id="SSF55785">
    <property type="entry name" value="PYP-like sensor domain (PAS domain)"/>
    <property type="match status" value="1"/>
</dbReference>
<dbReference type="GO" id="GO:0004721">
    <property type="term" value="F:phosphoprotein phosphatase activity"/>
    <property type="evidence" value="ECO:0007669"/>
    <property type="project" value="TreeGrafter"/>
</dbReference>
<dbReference type="CDD" id="cd00082">
    <property type="entry name" value="HisKA"/>
    <property type="match status" value="1"/>
</dbReference>
<evidence type="ECO:0000256" key="11">
    <source>
        <dbReference type="ARBA" id="ARBA00023136"/>
    </source>
</evidence>
<dbReference type="InterPro" id="IPR050351">
    <property type="entry name" value="BphY/WalK/GraS-like"/>
</dbReference>
<keyword evidence="10" id="KW-0902">Two-component regulatory system</keyword>
<dbReference type="InterPro" id="IPR005467">
    <property type="entry name" value="His_kinase_dom"/>
</dbReference>
<dbReference type="SMART" id="SM00387">
    <property type="entry name" value="HATPase_c"/>
    <property type="match status" value="1"/>
</dbReference>
<evidence type="ECO:0000256" key="2">
    <source>
        <dbReference type="ARBA" id="ARBA00004236"/>
    </source>
</evidence>
<dbReference type="GO" id="GO:0016036">
    <property type="term" value="P:cellular response to phosphate starvation"/>
    <property type="evidence" value="ECO:0007669"/>
    <property type="project" value="TreeGrafter"/>
</dbReference>
<dbReference type="SMART" id="SM00388">
    <property type="entry name" value="HisKA"/>
    <property type="match status" value="1"/>
</dbReference>